<feature type="region of interest" description="Disordered" evidence="1">
    <location>
        <begin position="379"/>
        <end position="463"/>
    </location>
</feature>
<accession>A0A2T5LVC2</accession>
<dbReference type="GeneID" id="63817723"/>
<dbReference type="RefSeq" id="XP_040751619.1">
    <property type="nucleotide sequence ID" value="XM_040900839.1"/>
</dbReference>
<dbReference type="EMBL" id="MSFN02000005">
    <property type="protein sequence ID" value="PTU20227.1"/>
    <property type="molecule type" value="Genomic_DNA"/>
</dbReference>
<reference evidence="2 3" key="1">
    <citation type="journal article" date="2018" name="Proc. Natl. Acad. Sci. U.S.A.">
        <title>Linking secondary metabolites to gene clusters through genome sequencing of six diverse Aspergillus species.</title>
        <authorList>
            <person name="Kaerboelling I."/>
            <person name="Vesth T.C."/>
            <person name="Frisvad J.C."/>
            <person name="Nybo J.L."/>
            <person name="Theobald S."/>
            <person name="Kuo A."/>
            <person name="Bowyer P."/>
            <person name="Matsuda Y."/>
            <person name="Mondo S."/>
            <person name="Lyhne E.K."/>
            <person name="Kogle M.E."/>
            <person name="Clum A."/>
            <person name="Lipzen A."/>
            <person name="Salamov A."/>
            <person name="Ngan C.Y."/>
            <person name="Daum C."/>
            <person name="Chiniquy J."/>
            <person name="Barry K."/>
            <person name="LaButti K."/>
            <person name="Haridas S."/>
            <person name="Simmons B.A."/>
            <person name="Magnuson J.K."/>
            <person name="Mortensen U.H."/>
            <person name="Larsen T.O."/>
            <person name="Grigoriev I.V."/>
            <person name="Baker S.E."/>
            <person name="Andersen M.R."/>
        </authorList>
    </citation>
    <scope>NUCLEOTIDE SEQUENCE [LARGE SCALE GENOMIC DNA]</scope>
    <source>
        <strain evidence="2 3">IBT 24754</strain>
    </source>
</reference>
<feature type="compositionally biased region" description="Polar residues" evidence="1">
    <location>
        <begin position="451"/>
        <end position="462"/>
    </location>
</feature>
<gene>
    <name evidence="2" type="ORF">P175DRAFT_0558416</name>
</gene>
<organism evidence="2 3">
    <name type="scientific">Aspergillus ochraceoroseus IBT 24754</name>
    <dbReference type="NCBI Taxonomy" id="1392256"/>
    <lineage>
        <taxon>Eukaryota</taxon>
        <taxon>Fungi</taxon>
        <taxon>Dikarya</taxon>
        <taxon>Ascomycota</taxon>
        <taxon>Pezizomycotina</taxon>
        <taxon>Eurotiomycetes</taxon>
        <taxon>Eurotiomycetidae</taxon>
        <taxon>Eurotiales</taxon>
        <taxon>Aspergillaceae</taxon>
        <taxon>Aspergillus</taxon>
        <taxon>Aspergillus subgen. Nidulantes</taxon>
    </lineage>
</organism>
<feature type="region of interest" description="Disordered" evidence="1">
    <location>
        <begin position="209"/>
        <end position="245"/>
    </location>
</feature>
<dbReference type="AlphaFoldDB" id="A0A2T5LVC2"/>
<dbReference type="VEuPathDB" id="FungiDB:P175DRAFT_0558416"/>
<comment type="caution">
    <text evidence="2">The sequence shown here is derived from an EMBL/GenBank/DDBJ whole genome shotgun (WGS) entry which is preliminary data.</text>
</comment>
<feature type="region of interest" description="Disordered" evidence="1">
    <location>
        <begin position="159"/>
        <end position="183"/>
    </location>
</feature>
<feature type="compositionally biased region" description="Basic and acidic residues" evidence="1">
    <location>
        <begin position="419"/>
        <end position="434"/>
    </location>
</feature>
<evidence type="ECO:0000313" key="2">
    <source>
        <dbReference type="EMBL" id="PTU20227.1"/>
    </source>
</evidence>
<name>A0A2T5LVC2_9EURO</name>
<evidence type="ECO:0000256" key="1">
    <source>
        <dbReference type="SAM" id="MobiDB-lite"/>
    </source>
</evidence>
<protein>
    <submittedName>
        <fullName evidence="2">Uncharacterized protein</fullName>
    </submittedName>
</protein>
<proteinExistence type="predicted"/>
<dbReference type="OrthoDB" id="3557758at2759"/>
<dbReference type="Proteomes" id="UP000244073">
    <property type="component" value="Unassembled WGS sequence"/>
</dbReference>
<sequence>MDLCIPLHQGDVPLPQLLRTTKLKTETSAMAEKQSRRSSLSGSIETLRSTLTGKYGLRKSPTSSSYFTTSRRISSVDSATATMQVKPVSIPQDKVDEYIHGRKARRAIGKISGPLAAKHRLFSSGHDGDNPEASRETQPLRILRLTSRLKPLPLLPRSQTTVGISQRPIHSRIPTPSEPPKTDLYSHMVYQREGRRSVLSSLGKRCTDILRNVDKSSPRSTESKKRGGEDLDRQHDRSQINDDGHGRLQQKYHHHHHHHHHHAVKSATDVCADKELKFPLHTQSTRYNAQCSNMPVITVKRPSTQYSRKDWSFNAETGNREQVILSRNALQDKRASLPAEGLVVRKVRAESNSQLFLPRYYQTTTRGSLCVTNISNEVSTGTRKMASPKRIRLTRGFENLKTQDNARPKPTTRPSYPKSKPEKRQSPQRAKDRPNLVITSLQKEASEQNEKSNAPTNRSIRSPYSGRIPVLAAHISARPQVERAMPRQYWLGRLVTLTNAFHYEDSFNEPDIASGFEMPSSFTRPFQRADGDRAAYRVKRAFMLYQTVWGPVDELMKALFEF</sequence>
<evidence type="ECO:0000313" key="3">
    <source>
        <dbReference type="Proteomes" id="UP000244073"/>
    </source>
</evidence>